<dbReference type="Pfam" id="PF00400">
    <property type="entry name" value="WD40"/>
    <property type="match status" value="4"/>
</dbReference>
<feature type="region of interest" description="Disordered" evidence="1">
    <location>
        <begin position="1"/>
        <end position="25"/>
    </location>
</feature>
<evidence type="ECO:0000256" key="1">
    <source>
        <dbReference type="SAM" id="MobiDB-lite"/>
    </source>
</evidence>
<proteinExistence type="predicted"/>
<feature type="compositionally biased region" description="Polar residues" evidence="1">
    <location>
        <begin position="13"/>
        <end position="25"/>
    </location>
</feature>
<name>A0AAV7KM77_9METZ</name>
<dbReference type="GO" id="GO:0061630">
    <property type="term" value="F:ubiquitin protein ligase activity"/>
    <property type="evidence" value="ECO:0007669"/>
    <property type="project" value="InterPro"/>
</dbReference>
<dbReference type="InterPro" id="IPR001680">
    <property type="entry name" value="WD40_rpt"/>
</dbReference>
<sequence length="369" mass="41902">MAKRQRTEARIETPNNKRTCDSSKTVPRLKCPSGVQYILQEKFKRDDHQRTIPQPPKILFRRLYSFSSSSEPTIISSLAFNSRGSNFAAGGINKKIKLYDWASCLKDQLANHDIVSNEIENCSKVSCLLFRPSTDELLVSSYDGCIRRFDLSHPQSTGDPIYWHEKRVWSIDIHPDGPDILASGSDDCKAILTDIRYSQGRWPSRVFKTENSVSCVKFRGTNQVCIGCADHSVQLFDVRSPKYALMCTNEHEKAVSYVAISLDHIVSASIDSTLRCWTEEGKCIRRYAGHINCRNFTGLSCTQDIIAVGSEDNKVYFYDKYHSEPSSFFPFDTRSDHNTFTASLTFHNDNEHLLAANSMGRIVVLKIER</sequence>
<accession>A0AAV7KM77</accession>
<gene>
    <name evidence="2" type="ORF">LOD99_13605</name>
</gene>
<evidence type="ECO:0000313" key="3">
    <source>
        <dbReference type="Proteomes" id="UP001165289"/>
    </source>
</evidence>
<dbReference type="EMBL" id="JAKMXF010000022">
    <property type="protein sequence ID" value="KAI6660881.1"/>
    <property type="molecule type" value="Genomic_DNA"/>
</dbReference>
<dbReference type="AlphaFoldDB" id="A0AAV7KM77"/>
<feature type="compositionally biased region" description="Basic and acidic residues" evidence="1">
    <location>
        <begin position="1"/>
        <end position="11"/>
    </location>
</feature>
<keyword evidence="3" id="KW-1185">Reference proteome</keyword>
<reference evidence="2 3" key="1">
    <citation type="journal article" date="2023" name="BMC Biol.">
        <title>The compact genome of the sponge Oopsacas minuta (Hexactinellida) is lacking key metazoan core genes.</title>
        <authorList>
            <person name="Santini S."/>
            <person name="Schenkelaars Q."/>
            <person name="Jourda C."/>
            <person name="Duchesne M."/>
            <person name="Belahbib H."/>
            <person name="Rocher C."/>
            <person name="Selva M."/>
            <person name="Riesgo A."/>
            <person name="Vervoort M."/>
            <person name="Leys S.P."/>
            <person name="Kodjabachian L."/>
            <person name="Le Bivic A."/>
            <person name="Borchiellini C."/>
            <person name="Claverie J.M."/>
            <person name="Renard E."/>
        </authorList>
    </citation>
    <scope>NUCLEOTIDE SEQUENCE [LARGE SCALE GENOMIC DNA]</scope>
    <source>
        <strain evidence="2">SPO-2</strain>
    </source>
</reference>
<protein>
    <submittedName>
        <fullName evidence="2">Uncharacterized protein</fullName>
    </submittedName>
</protein>
<evidence type="ECO:0000313" key="2">
    <source>
        <dbReference type="EMBL" id="KAI6660881.1"/>
    </source>
</evidence>
<dbReference type="Proteomes" id="UP001165289">
    <property type="component" value="Unassembled WGS sequence"/>
</dbReference>
<dbReference type="InterPro" id="IPR015943">
    <property type="entry name" value="WD40/YVTN_repeat-like_dom_sf"/>
</dbReference>
<dbReference type="InterPro" id="IPR036322">
    <property type="entry name" value="WD40_repeat_dom_sf"/>
</dbReference>
<dbReference type="SUPFAM" id="SSF50978">
    <property type="entry name" value="WD40 repeat-like"/>
    <property type="match status" value="1"/>
</dbReference>
<dbReference type="Gene3D" id="2.130.10.10">
    <property type="entry name" value="YVTN repeat-like/Quinoprotein amine dehydrogenase"/>
    <property type="match status" value="1"/>
</dbReference>
<organism evidence="2 3">
    <name type="scientific">Oopsacas minuta</name>
    <dbReference type="NCBI Taxonomy" id="111878"/>
    <lineage>
        <taxon>Eukaryota</taxon>
        <taxon>Metazoa</taxon>
        <taxon>Porifera</taxon>
        <taxon>Hexactinellida</taxon>
        <taxon>Hexasterophora</taxon>
        <taxon>Lyssacinosida</taxon>
        <taxon>Leucopsacidae</taxon>
        <taxon>Oopsacas</taxon>
    </lineage>
</organism>
<dbReference type="PANTHER" id="PTHR44080">
    <property type="entry name" value="E3 UBIQUITIN-PROTEIN LIGASE COP1"/>
    <property type="match status" value="1"/>
</dbReference>
<dbReference type="SMART" id="SM00320">
    <property type="entry name" value="WD40"/>
    <property type="match status" value="6"/>
</dbReference>
<comment type="caution">
    <text evidence="2">The sequence shown here is derived from an EMBL/GenBank/DDBJ whole genome shotgun (WGS) entry which is preliminary data.</text>
</comment>
<dbReference type="InterPro" id="IPR042755">
    <property type="entry name" value="COP1"/>
</dbReference>